<dbReference type="Pfam" id="PF13086">
    <property type="entry name" value="AAA_11"/>
    <property type="match status" value="1"/>
</dbReference>
<evidence type="ECO:0000259" key="6">
    <source>
        <dbReference type="Pfam" id="PF13086"/>
    </source>
</evidence>
<dbReference type="PANTHER" id="PTHR10887:SF522">
    <property type="entry name" value="P-LOOP CONTAINING NUCLEOSIDE TRIPHOSPHATE HYDROLASES SUPERFAMILY PROTEIN"/>
    <property type="match status" value="1"/>
</dbReference>
<evidence type="ECO:0000256" key="3">
    <source>
        <dbReference type="ARBA" id="ARBA00022806"/>
    </source>
</evidence>
<evidence type="ECO:0000259" key="8">
    <source>
        <dbReference type="Pfam" id="PF20073"/>
    </source>
</evidence>
<dbReference type="Proteomes" id="UP001443914">
    <property type="component" value="Unassembled WGS sequence"/>
</dbReference>
<feature type="domain" description="DNA2/NAM7 helicase helicase" evidence="6">
    <location>
        <begin position="264"/>
        <end position="628"/>
    </location>
</feature>
<dbReference type="GO" id="GO:0005694">
    <property type="term" value="C:chromosome"/>
    <property type="evidence" value="ECO:0007669"/>
    <property type="project" value="UniProtKB-ARBA"/>
</dbReference>
<dbReference type="InterPro" id="IPR045055">
    <property type="entry name" value="DNA2/NAM7-like"/>
</dbReference>
<proteinExistence type="predicted"/>
<dbReference type="AlphaFoldDB" id="A0AAW1I445"/>
<keyword evidence="3" id="KW-0347">Helicase</keyword>
<dbReference type="InterPro" id="IPR047187">
    <property type="entry name" value="SF1_C_Upf1"/>
</dbReference>
<dbReference type="GO" id="GO:0016787">
    <property type="term" value="F:hydrolase activity"/>
    <property type="evidence" value="ECO:0007669"/>
    <property type="project" value="UniProtKB-KW"/>
</dbReference>
<comment type="caution">
    <text evidence="9">The sequence shown here is derived from an EMBL/GenBank/DDBJ whole genome shotgun (WGS) entry which is preliminary data.</text>
</comment>
<dbReference type="SUPFAM" id="SSF52540">
    <property type="entry name" value="P-loop containing nucleoside triphosphate hydrolases"/>
    <property type="match status" value="1"/>
</dbReference>
<evidence type="ECO:0000313" key="10">
    <source>
        <dbReference type="Proteomes" id="UP001443914"/>
    </source>
</evidence>
<feature type="region of interest" description="Disordered" evidence="5">
    <location>
        <begin position="427"/>
        <end position="464"/>
    </location>
</feature>
<accession>A0AAW1I445</accession>
<dbReference type="FunFam" id="3.40.50.300:FF:000326">
    <property type="entry name" value="P-loop containing nucleoside triphosphate hydrolase"/>
    <property type="match status" value="1"/>
</dbReference>
<organism evidence="9 10">
    <name type="scientific">Saponaria officinalis</name>
    <name type="common">Common soapwort</name>
    <name type="synonym">Lychnis saponaria</name>
    <dbReference type="NCBI Taxonomy" id="3572"/>
    <lineage>
        <taxon>Eukaryota</taxon>
        <taxon>Viridiplantae</taxon>
        <taxon>Streptophyta</taxon>
        <taxon>Embryophyta</taxon>
        <taxon>Tracheophyta</taxon>
        <taxon>Spermatophyta</taxon>
        <taxon>Magnoliopsida</taxon>
        <taxon>eudicotyledons</taxon>
        <taxon>Gunneridae</taxon>
        <taxon>Pentapetalae</taxon>
        <taxon>Caryophyllales</taxon>
        <taxon>Caryophyllaceae</taxon>
        <taxon>Caryophylleae</taxon>
        <taxon>Saponaria</taxon>
    </lineage>
</organism>
<feature type="compositionally biased region" description="Polar residues" evidence="5">
    <location>
        <begin position="451"/>
        <end position="460"/>
    </location>
</feature>
<feature type="domain" description="DNA2/NAM7 helicase-like C-terminal" evidence="7">
    <location>
        <begin position="636"/>
        <end position="832"/>
    </location>
</feature>
<dbReference type="InterPro" id="IPR027417">
    <property type="entry name" value="P-loop_NTPase"/>
</dbReference>
<feature type="domain" description="DUF6469" evidence="8">
    <location>
        <begin position="100"/>
        <end position="208"/>
    </location>
</feature>
<evidence type="ECO:0008006" key="11">
    <source>
        <dbReference type="Google" id="ProtNLM"/>
    </source>
</evidence>
<evidence type="ECO:0000256" key="1">
    <source>
        <dbReference type="ARBA" id="ARBA00022741"/>
    </source>
</evidence>
<evidence type="ECO:0000313" key="9">
    <source>
        <dbReference type="EMBL" id="KAK9683294.1"/>
    </source>
</evidence>
<dbReference type="GO" id="GO:0005524">
    <property type="term" value="F:ATP binding"/>
    <property type="evidence" value="ECO:0007669"/>
    <property type="project" value="UniProtKB-KW"/>
</dbReference>
<sequence length="907" mass="101171">MNSLMMKKMKSVIVEEKKKKEEGLLDLVFSWSPKDLLNNNLYKNKVTKIPDTFSSTAEYLKSFKLPLIEETRADFCSGLESIAESPASEISTISIDKGHKPPQELHYKITIKPVTDLYNPGGHYDPQSGDVFALSSVRPRNVGDLVRPGQKIIFAFVVMASEADPSISITPSEELNRSELLSKTKEAKLFATFVMNLTTNKRIWTALHPSPKSLNLGLIENLLQHDTSSYSNMQGDDEDCSVCDSEELNKVRRSTVLGIIRSFKLDESQKNAVLSSIGMAKCAHRKNNVKLIWGPPGTGKTKTVASLLFVLLKLKCRTLTCAPTNIAVLQVAERLVKIVLESVRTYDTYGLGDIVLYGNGERMKIDEHEELVDVFLQYRLETLGECLCPLTGWKFNLDSMICFLRDPRQQYRIYLGRDKTCGDDTEGTVVDGDAGNLEPSEKKKKKKTKEIINQSSNGNQEKQEKESCMTYEEFVLKKFRSLSLKLVSCTKNLYTHLPTSAVPLHVVKQMIQLINLLKPPGNSKETYQFADLMFKKRELLSIMKELLAGFPLPNINGSLRNFCLENACLIFCTASGSIKMQSSVEMVIIDEAAQLKECESAIPLQLPGVRNALLIGDDRQLPAMVQSKVLGNVNFGRSLFQRLASLGKRKHLLNIQYRMHPTISSFPNSKFYDNSIVDAPNVKLRSYTRNFLKGNMYSSYTFINVSTGKEDFSKGRSPRNLAEAAVVNQIIGKLYSYHCNTKTAISVGVISPYKGQVGLMHEKFGKKYAGRNGNGFTVNVRSVDGFQGGEEDIIIISTVRCNGNGSVGFLSNHQRTNVALTRARYCLWIVGSGSTLANSGTVWQHLVSDAKMRGCFYDADEAAEFKHASKPALFKTSRTRSKLDFAESLSSQLAKISLDDVFVKPVS</sequence>
<evidence type="ECO:0000256" key="5">
    <source>
        <dbReference type="SAM" id="MobiDB-lite"/>
    </source>
</evidence>
<reference evidence="9" key="1">
    <citation type="submission" date="2024-03" db="EMBL/GenBank/DDBJ databases">
        <title>WGS assembly of Saponaria officinalis var. Norfolk2.</title>
        <authorList>
            <person name="Jenkins J."/>
            <person name="Shu S."/>
            <person name="Grimwood J."/>
            <person name="Barry K."/>
            <person name="Goodstein D."/>
            <person name="Schmutz J."/>
            <person name="Leebens-Mack J."/>
            <person name="Osbourn A."/>
        </authorList>
    </citation>
    <scope>NUCLEOTIDE SEQUENCE [LARGE SCALE GENOMIC DNA]</scope>
    <source>
        <strain evidence="9">JIC</strain>
    </source>
</reference>
<evidence type="ECO:0000256" key="2">
    <source>
        <dbReference type="ARBA" id="ARBA00022801"/>
    </source>
</evidence>
<dbReference type="InterPro" id="IPR041679">
    <property type="entry name" value="DNA2/NAM7-like_C"/>
</dbReference>
<name>A0AAW1I445_SAPOF</name>
<evidence type="ECO:0000259" key="7">
    <source>
        <dbReference type="Pfam" id="PF13087"/>
    </source>
</evidence>
<protein>
    <recommendedName>
        <fullName evidence="11">Helicase MAGATAMA 3</fullName>
    </recommendedName>
</protein>
<keyword evidence="2" id="KW-0378">Hydrolase</keyword>
<dbReference type="InterPro" id="IPR041677">
    <property type="entry name" value="DNA2/NAM7_AAA_11"/>
</dbReference>
<dbReference type="Gene3D" id="3.40.50.300">
    <property type="entry name" value="P-loop containing nucleotide triphosphate hydrolases"/>
    <property type="match status" value="2"/>
</dbReference>
<keyword evidence="4" id="KW-0067">ATP-binding</keyword>
<gene>
    <name evidence="9" type="ORF">RND81_10G129600</name>
</gene>
<dbReference type="GO" id="GO:0004386">
    <property type="term" value="F:helicase activity"/>
    <property type="evidence" value="ECO:0007669"/>
    <property type="project" value="UniProtKB-KW"/>
</dbReference>
<dbReference type="Pfam" id="PF13087">
    <property type="entry name" value="AAA_12"/>
    <property type="match status" value="1"/>
</dbReference>
<dbReference type="PANTHER" id="PTHR10887">
    <property type="entry name" value="DNA2/NAM7 HELICASE FAMILY"/>
    <property type="match status" value="1"/>
</dbReference>
<evidence type="ECO:0000256" key="4">
    <source>
        <dbReference type="ARBA" id="ARBA00022840"/>
    </source>
</evidence>
<keyword evidence="1" id="KW-0547">Nucleotide-binding</keyword>
<dbReference type="InterPro" id="IPR045529">
    <property type="entry name" value="DUF6469"/>
</dbReference>
<dbReference type="CDD" id="cd18808">
    <property type="entry name" value="SF1_C_Upf1"/>
    <property type="match status" value="1"/>
</dbReference>
<keyword evidence="10" id="KW-1185">Reference proteome</keyword>
<dbReference type="Pfam" id="PF20073">
    <property type="entry name" value="DUF6469"/>
    <property type="match status" value="1"/>
</dbReference>
<dbReference type="EMBL" id="JBDFQZ010000010">
    <property type="protein sequence ID" value="KAK9683294.1"/>
    <property type="molecule type" value="Genomic_DNA"/>
</dbReference>